<dbReference type="GeneID" id="103058922"/>
<keyword evidence="5" id="KW-1185">Reference proteome</keyword>
<accession>A0A9F2RFD3</accession>
<evidence type="ECO:0000256" key="3">
    <source>
        <dbReference type="ARBA" id="ARBA00023157"/>
    </source>
</evidence>
<dbReference type="Proteomes" id="UP000695026">
    <property type="component" value="Unplaced"/>
</dbReference>
<reference evidence="6" key="1">
    <citation type="submission" date="2025-08" db="UniProtKB">
        <authorList>
            <consortium name="RefSeq"/>
        </authorList>
    </citation>
    <scope>IDENTIFICATION</scope>
    <source>
        <tissue evidence="6">Liver</tissue>
    </source>
</reference>
<gene>
    <name evidence="6" type="primary">LOC103058922</name>
</gene>
<dbReference type="KEGG" id="pbi:103058922"/>
<feature type="non-terminal residue" evidence="6">
    <location>
        <position position="1"/>
    </location>
</feature>
<dbReference type="InterPro" id="IPR001304">
    <property type="entry name" value="C-type_lectin-like"/>
</dbReference>
<keyword evidence="3" id="KW-1015">Disulfide bond</keyword>
<dbReference type="GO" id="GO:0005576">
    <property type="term" value="C:extracellular region"/>
    <property type="evidence" value="ECO:0007669"/>
    <property type="project" value="UniProtKB-SubCell"/>
</dbReference>
<dbReference type="SUPFAM" id="SSF56436">
    <property type="entry name" value="C-type lectin-like"/>
    <property type="match status" value="1"/>
</dbReference>
<name>A0A9F2RFD3_PYTBI</name>
<feature type="domain" description="C-type lectin" evidence="4">
    <location>
        <begin position="1"/>
        <end position="103"/>
    </location>
</feature>
<dbReference type="Gene3D" id="3.10.100.10">
    <property type="entry name" value="Mannose-Binding Protein A, subunit A"/>
    <property type="match status" value="1"/>
</dbReference>
<dbReference type="InterPro" id="IPR016186">
    <property type="entry name" value="C-type_lectin-like/link_sf"/>
</dbReference>
<dbReference type="InterPro" id="IPR050111">
    <property type="entry name" value="C-type_lectin/snaclec_domain"/>
</dbReference>
<evidence type="ECO:0000256" key="2">
    <source>
        <dbReference type="ARBA" id="ARBA00022525"/>
    </source>
</evidence>
<protein>
    <submittedName>
        <fullName evidence="6">C-type lectin-like</fullName>
    </submittedName>
</protein>
<dbReference type="OrthoDB" id="441660at2759"/>
<evidence type="ECO:0000313" key="5">
    <source>
        <dbReference type="Proteomes" id="UP000695026"/>
    </source>
</evidence>
<dbReference type="AlphaFoldDB" id="A0A9F2RFD3"/>
<dbReference type="InterPro" id="IPR018378">
    <property type="entry name" value="C-type_lectin_CS"/>
</dbReference>
<dbReference type="OMA" id="SSCNCIS"/>
<dbReference type="PANTHER" id="PTHR22803">
    <property type="entry name" value="MANNOSE, PHOSPHOLIPASE, LECTIN RECEPTOR RELATED"/>
    <property type="match status" value="1"/>
</dbReference>
<dbReference type="PROSITE" id="PS00615">
    <property type="entry name" value="C_TYPE_LECTIN_1"/>
    <property type="match status" value="1"/>
</dbReference>
<sequence length="108" mass="12856">TFCRAQKRRGHLASIHDEAESRQLAKYVSRHLRYRNVWIGLRAEKQGRVWRWTDVSTTNYATWEHGEPNNVLHNEDCAELWSRSGYLYWNDNNCNSLTAFLCQYPLQP</sequence>
<evidence type="ECO:0000259" key="4">
    <source>
        <dbReference type="PROSITE" id="PS50041"/>
    </source>
</evidence>
<dbReference type="RefSeq" id="XP_007445387.1">
    <property type="nucleotide sequence ID" value="XM_007445325.1"/>
</dbReference>
<dbReference type="PROSITE" id="PS50041">
    <property type="entry name" value="C_TYPE_LECTIN_2"/>
    <property type="match status" value="1"/>
</dbReference>
<keyword evidence="2" id="KW-0964">Secreted</keyword>
<dbReference type="InterPro" id="IPR016187">
    <property type="entry name" value="CTDL_fold"/>
</dbReference>
<proteinExistence type="predicted"/>
<dbReference type="SMART" id="SM00034">
    <property type="entry name" value="CLECT"/>
    <property type="match status" value="1"/>
</dbReference>
<organism evidence="5 6">
    <name type="scientific">Python bivittatus</name>
    <name type="common">Burmese python</name>
    <name type="synonym">Python molurus bivittatus</name>
    <dbReference type="NCBI Taxonomy" id="176946"/>
    <lineage>
        <taxon>Eukaryota</taxon>
        <taxon>Metazoa</taxon>
        <taxon>Chordata</taxon>
        <taxon>Craniata</taxon>
        <taxon>Vertebrata</taxon>
        <taxon>Euteleostomi</taxon>
        <taxon>Lepidosauria</taxon>
        <taxon>Squamata</taxon>
        <taxon>Bifurcata</taxon>
        <taxon>Unidentata</taxon>
        <taxon>Episquamata</taxon>
        <taxon>Toxicofera</taxon>
        <taxon>Serpentes</taxon>
        <taxon>Henophidia</taxon>
        <taxon>Pythonidae</taxon>
        <taxon>Python</taxon>
    </lineage>
</organism>
<evidence type="ECO:0000256" key="1">
    <source>
        <dbReference type="ARBA" id="ARBA00004613"/>
    </source>
</evidence>
<evidence type="ECO:0000313" key="6">
    <source>
        <dbReference type="RefSeq" id="XP_007445387.1"/>
    </source>
</evidence>
<comment type="subcellular location">
    <subcellularLocation>
        <location evidence="1">Secreted</location>
    </subcellularLocation>
</comment>
<dbReference type="Pfam" id="PF00059">
    <property type="entry name" value="Lectin_C"/>
    <property type="match status" value="1"/>
</dbReference>